<dbReference type="SMART" id="SM00132">
    <property type="entry name" value="LIM"/>
    <property type="match status" value="1"/>
</dbReference>
<dbReference type="FunFam" id="2.10.110.10:FF:000015">
    <property type="entry name" value="LIM domain only 3"/>
    <property type="match status" value="1"/>
</dbReference>
<evidence type="ECO:0000256" key="5">
    <source>
        <dbReference type="PROSITE-ProRule" id="PRU00125"/>
    </source>
</evidence>
<dbReference type="CDD" id="cd09386">
    <property type="entry name" value="LIM1_LMO4"/>
    <property type="match status" value="1"/>
</dbReference>
<evidence type="ECO:0000259" key="7">
    <source>
        <dbReference type="PROSITE" id="PS50023"/>
    </source>
</evidence>
<dbReference type="PROSITE" id="PS00478">
    <property type="entry name" value="LIM_DOMAIN_1"/>
    <property type="match status" value="1"/>
</dbReference>
<keyword evidence="1 5" id="KW-0479">Metal-binding</keyword>
<protein>
    <recommendedName>
        <fullName evidence="7">LIM zinc-binding domain-containing protein</fullName>
    </recommendedName>
</protein>
<dbReference type="Pfam" id="PF00412">
    <property type="entry name" value="LIM"/>
    <property type="match status" value="1"/>
</dbReference>
<accession>A0ABD0YAV8</accession>
<evidence type="ECO:0000256" key="2">
    <source>
        <dbReference type="ARBA" id="ARBA00022737"/>
    </source>
</evidence>
<evidence type="ECO:0000313" key="8">
    <source>
        <dbReference type="EMBL" id="KAL1124194.1"/>
    </source>
</evidence>
<keyword evidence="9" id="KW-1185">Reference proteome</keyword>
<dbReference type="SUPFAM" id="SSF57716">
    <property type="entry name" value="Glucocorticoid receptor-like (DNA-binding domain)"/>
    <property type="match status" value="2"/>
</dbReference>
<dbReference type="PANTHER" id="PTHR45787:SF13">
    <property type="entry name" value="LD11652P"/>
    <property type="match status" value="1"/>
</dbReference>
<dbReference type="Proteomes" id="UP001558652">
    <property type="component" value="Unassembled WGS sequence"/>
</dbReference>
<dbReference type="InterPro" id="IPR050945">
    <property type="entry name" value="LMO_RBTN_TF"/>
</dbReference>
<gene>
    <name evidence="8" type="ORF">AAG570_001964</name>
</gene>
<reference evidence="8 9" key="1">
    <citation type="submission" date="2024-07" db="EMBL/GenBank/DDBJ databases">
        <title>Chromosome-level genome assembly of the water stick insect Ranatra chinensis (Heteroptera: Nepidae).</title>
        <authorList>
            <person name="Liu X."/>
        </authorList>
    </citation>
    <scope>NUCLEOTIDE SEQUENCE [LARGE SCALE GENOMIC DNA]</scope>
    <source>
        <strain evidence="8">Cailab_2021Rc</strain>
        <tissue evidence="8">Muscle</tissue>
    </source>
</reference>
<evidence type="ECO:0000256" key="4">
    <source>
        <dbReference type="ARBA" id="ARBA00023038"/>
    </source>
</evidence>
<dbReference type="GO" id="GO:0046872">
    <property type="term" value="F:metal ion binding"/>
    <property type="evidence" value="ECO:0007669"/>
    <property type="project" value="UniProtKB-KW"/>
</dbReference>
<dbReference type="PROSITE" id="PS50023">
    <property type="entry name" value="LIM_DOMAIN_2"/>
    <property type="match status" value="1"/>
</dbReference>
<dbReference type="PANTHER" id="PTHR45787">
    <property type="entry name" value="LD11652P"/>
    <property type="match status" value="1"/>
</dbReference>
<evidence type="ECO:0000256" key="3">
    <source>
        <dbReference type="ARBA" id="ARBA00022833"/>
    </source>
</evidence>
<evidence type="ECO:0000256" key="6">
    <source>
        <dbReference type="SAM" id="MobiDB-lite"/>
    </source>
</evidence>
<name>A0ABD0YAV8_9HEMI</name>
<dbReference type="AlphaFoldDB" id="A0ABD0YAV8"/>
<dbReference type="Gene3D" id="2.10.110.10">
    <property type="entry name" value="Cysteine Rich Protein"/>
    <property type="match status" value="1"/>
</dbReference>
<evidence type="ECO:0000313" key="9">
    <source>
        <dbReference type="Proteomes" id="UP001558652"/>
    </source>
</evidence>
<organism evidence="8 9">
    <name type="scientific">Ranatra chinensis</name>
    <dbReference type="NCBI Taxonomy" id="642074"/>
    <lineage>
        <taxon>Eukaryota</taxon>
        <taxon>Metazoa</taxon>
        <taxon>Ecdysozoa</taxon>
        <taxon>Arthropoda</taxon>
        <taxon>Hexapoda</taxon>
        <taxon>Insecta</taxon>
        <taxon>Pterygota</taxon>
        <taxon>Neoptera</taxon>
        <taxon>Paraneoptera</taxon>
        <taxon>Hemiptera</taxon>
        <taxon>Heteroptera</taxon>
        <taxon>Panheteroptera</taxon>
        <taxon>Nepomorpha</taxon>
        <taxon>Nepidae</taxon>
        <taxon>Ranatrinae</taxon>
        <taxon>Ranatra</taxon>
    </lineage>
</organism>
<keyword evidence="2" id="KW-0677">Repeat</keyword>
<keyword evidence="4 5" id="KW-0440">LIM domain</keyword>
<dbReference type="EMBL" id="JBFDAA010000011">
    <property type="protein sequence ID" value="KAL1124194.1"/>
    <property type="molecule type" value="Genomic_DNA"/>
</dbReference>
<feature type="compositionally biased region" description="Gly residues" evidence="6">
    <location>
        <begin position="21"/>
        <end position="30"/>
    </location>
</feature>
<sequence length="140" mass="15253">MNPHYHPYTELASPHSPAPDGGPGGPGGPYSNGHHHQHHPHPPHPHPQMQPQQHHHLNNTNLNNNNNNNNRGGMGALGGSVKVCAGCGGKILERYLLHALDRYWHNSCLKCSCCGAMLGEIGSSCFTKSNMILCKTDYIR</sequence>
<feature type="compositionally biased region" description="Basic residues" evidence="6">
    <location>
        <begin position="33"/>
        <end position="44"/>
    </location>
</feature>
<feature type="region of interest" description="Disordered" evidence="6">
    <location>
        <begin position="1"/>
        <end position="73"/>
    </location>
</feature>
<comment type="caution">
    <text evidence="8">The sequence shown here is derived from an EMBL/GenBank/DDBJ whole genome shotgun (WGS) entry which is preliminary data.</text>
</comment>
<keyword evidence="3 5" id="KW-0862">Zinc</keyword>
<proteinExistence type="predicted"/>
<evidence type="ECO:0000256" key="1">
    <source>
        <dbReference type="ARBA" id="ARBA00022723"/>
    </source>
</evidence>
<dbReference type="InterPro" id="IPR001781">
    <property type="entry name" value="Znf_LIM"/>
</dbReference>
<feature type="compositionally biased region" description="Low complexity" evidence="6">
    <location>
        <begin position="47"/>
        <end position="70"/>
    </location>
</feature>
<feature type="domain" description="LIM zinc-binding" evidence="7">
    <location>
        <begin position="82"/>
        <end position="140"/>
    </location>
</feature>